<reference evidence="2 3" key="1">
    <citation type="submission" date="2024-04" db="EMBL/GenBank/DDBJ databases">
        <title>Novel species of the genus Ideonella isolated from streams.</title>
        <authorList>
            <person name="Lu H."/>
        </authorList>
    </citation>
    <scope>NUCLEOTIDE SEQUENCE [LARGE SCALE GENOMIC DNA]</scope>
    <source>
        <strain evidence="2 3">DXS22W</strain>
    </source>
</reference>
<dbReference type="SUPFAM" id="SSF52540">
    <property type="entry name" value="P-loop containing nucleoside triphosphate hydrolases"/>
    <property type="match status" value="1"/>
</dbReference>
<dbReference type="Gene3D" id="3.40.50.300">
    <property type="entry name" value="P-loop containing nucleotide triphosphate hydrolases"/>
    <property type="match status" value="1"/>
</dbReference>
<dbReference type="SMART" id="SM00382">
    <property type="entry name" value="AAA"/>
    <property type="match status" value="1"/>
</dbReference>
<dbReference type="PANTHER" id="PTHR40072:SF1">
    <property type="entry name" value="MOLYBDOPTERIN-GUANINE DINUCLEOTIDE BIOSYNTHESIS ADAPTER PROTEIN"/>
    <property type="match status" value="1"/>
</dbReference>
<dbReference type="RefSeq" id="WP_341410174.1">
    <property type="nucleotide sequence ID" value="NZ_JBBUTH010000004.1"/>
</dbReference>
<evidence type="ECO:0000259" key="1">
    <source>
        <dbReference type="SMART" id="SM00382"/>
    </source>
</evidence>
<dbReference type="CDD" id="cd03116">
    <property type="entry name" value="MobB"/>
    <property type="match status" value="1"/>
</dbReference>
<evidence type="ECO:0000313" key="3">
    <source>
        <dbReference type="Proteomes" id="UP001365405"/>
    </source>
</evidence>
<dbReference type="InterPro" id="IPR004435">
    <property type="entry name" value="MobB_dom"/>
</dbReference>
<evidence type="ECO:0000313" key="2">
    <source>
        <dbReference type="EMBL" id="MEK8050499.1"/>
    </source>
</evidence>
<dbReference type="NCBIfam" id="TIGR00176">
    <property type="entry name" value="mobB"/>
    <property type="match status" value="1"/>
</dbReference>
<dbReference type="EMBL" id="JBBUTH010000004">
    <property type="protein sequence ID" value="MEK8050499.1"/>
    <property type="molecule type" value="Genomic_DNA"/>
</dbReference>
<gene>
    <name evidence="2" type="primary">mobB</name>
    <name evidence="2" type="ORF">AACH10_09635</name>
</gene>
<feature type="domain" description="AAA+ ATPase" evidence="1">
    <location>
        <begin position="9"/>
        <end position="164"/>
    </location>
</feature>
<dbReference type="InterPro" id="IPR027417">
    <property type="entry name" value="P-loop_NTPase"/>
</dbReference>
<dbReference type="InterPro" id="IPR052539">
    <property type="entry name" value="MGD_biosynthesis_adapter"/>
</dbReference>
<name>A0ABU9CF35_9BURK</name>
<dbReference type="PANTHER" id="PTHR40072">
    <property type="entry name" value="MOLYBDOPTERIN-GUANINE DINUCLEOTIDE BIOSYNTHESIS ADAPTER PROTEIN-RELATED"/>
    <property type="match status" value="1"/>
</dbReference>
<sequence length="185" mass="20153">MSDSAGMPPRRVVGFCGPSGVGKTTLVEQLVALLKARGLRVSVIKHAHKRFDIDHPGKDSHRHREAGATEVLIASAHRLALLREFDQEGMPTVHELLAELSPCDWVLVEGYKHAALPKVEVWRGALNQAPLYPDDPHVVAVATDAPAGLPQATARPVFDLATPEALASWLMDTADRFTYHPEIHG</sequence>
<accession>A0ABU9CF35</accession>
<comment type="caution">
    <text evidence="2">The sequence shown here is derived from an EMBL/GenBank/DDBJ whole genome shotgun (WGS) entry which is preliminary data.</text>
</comment>
<dbReference type="InterPro" id="IPR003593">
    <property type="entry name" value="AAA+_ATPase"/>
</dbReference>
<protein>
    <submittedName>
        <fullName evidence="2">Molybdopterin-guanine dinucleotide biosynthesis protein B</fullName>
    </submittedName>
</protein>
<proteinExistence type="predicted"/>
<dbReference type="Pfam" id="PF03205">
    <property type="entry name" value="MobB"/>
    <property type="match status" value="1"/>
</dbReference>
<keyword evidence="3" id="KW-1185">Reference proteome</keyword>
<dbReference type="Proteomes" id="UP001365405">
    <property type="component" value="Unassembled WGS sequence"/>
</dbReference>
<organism evidence="2 3">
    <name type="scientific">Pseudaquabacterium inlustre</name>
    <dbReference type="NCBI Taxonomy" id="2984192"/>
    <lineage>
        <taxon>Bacteria</taxon>
        <taxon>Pseudomonadati</taxon>
        <taxon>Pseudomonadota</taxon>
        <taxon>Betaproteobacteria</taxon>
        <taxon>Burkholderiales</taxon>
        <taxon>Sphaerotilaceae</taxon>
        <taxon>Pseudaquabacterium</taxon>
    </lineage>
</organism>